<feature type="domain" description="Reverse transcriptase zinc-binding" evidence="1">
    <location>
        <begin position="103"/>
        <end position="172"/>
    </location>
</feature>
<gene>
    <name evidence="2" type="ORF">SSX86_030046</name>
</gene>
<organism evidence="2 3">
    <name type="scientific">Deinandra increscens subsp. villosa</name>
    <dbReference type="NCBI Taxonomy" id="3103831"/>
    <lineage>
        <taxon>Eukaryota</taxon>
        <taxon>Viridiplantae</taxon>
        <taxon>Streptophyta</taxon>
        <taxon>Embryophyta</taxon>
        <taxon>Tracheophyta</taxon>
        <taxon>Spermatophyta</taxon>
        <taxon>Magnoliopsida</taxon>
        <taxon>eudicotyledons</taxon>
        <taxon>Gunneridae</taxon>
        <taxon>Pentapetalae</taxon>
        <taxon>asterids</taxon>
        <taxon>campanulids</taxon>
        <taxon>Asterales</taxon>
        <taxon>Asteraceae</taxon>
        <taxon>Asteroideae</taxon>
        <taxon>Heliantheae alliance</taxon>
        <taxon>Madieae</taxon>
        <taxon>Madiinae</taxon>
        <taxon>Deinandra</taxon>
    </lineage>
</organism>
<evidence type="ECO:0000259" key="1">
    <source>
        <dbReference type="Pfam" id="PF13966"/>
    </source>
</evidence>
<dbReference type="PANTHER" id="PTHR33116:SF81">
    <property type="entry name" value="RNA-DIRECTED DNA POLYMERASE"/>
    <property type="match status" value="1"/>
</dbReference>
<protein>
    <recommendedName>
        <fullName evidence="1">Reverse transcriptase zinc-binding domain-containing protein</fullName>
    </recommendedName>
</protein>
<dbReference type="PANTHER" id="PTHR33116">
    <property type="entry name" value="REVERSE TRANSCRIPTASE ZINC-BINDING DOMAIN-CONTAINING PROTEIN-RELATED-RELATED"/>
    <property type="match status" value="1"/>
</dbReference>
<evidence type="ECO:0000313" key="2">
    <source>
        <dbReference type="EMBL" id="KAK9053412.1"/>
    </source>
</evidence>
<dbReference type="Proteomes" id="UP001408789">
    <property type="component" value="Unassembled WGS sequence"/>
</dbReference>
<proteinExistence type="predicted"/>
<comment type="caution">
    <text evidence="2">The sequence shown here is derived from an EMBL/GenBank/DDBJ whole genome shotgun (WGS) entry which is preliminary data.</text>
</comment>
<name>A0AAP0GM35_9ASTR</name>
<dbReference type="AlphaFoldDB" id="A0AAP0GM35"/>
<dbReference type="Pfam" id="PF13966">
    <property type="entry name" value="zf-RVT"/>
    <property type="match status" value="1"/>
</dbReference>
<reference evidence="2 3" key="1">
    <citation type="submission" date="2024-04" db="EMBL/GenBank/DDBJ databases">
        <title>The reference genome of an endangered Asteraceae, Deinandra increscens subsp. villosa, native to the Central Coast of California.</title>
        <authorList>
            <person name="Guilliams M."/>
            <person name="Hasenstab-Lehman K."/>
            <person name="Meyer R."/>
            <person name="Mcevoy S."/>
        </authorList>
    </citation>
    <scope>NUCLEOTIDE SEQUENCE [LARGE SCALE GENOMIC DNA]</scope>
    <source>
        <tissue evidence="2">Leaf</tissue>
    </source>
</reference>
<sequence length="273" mass="31684">MANQHKPKINVPRPLRLYLIEKSKSYLVSDTILSLISGTTHFSWNWKSPPSSPSVLQSLSQLSSILQPFRFSPGFDRWVWLRCNSRQFSTGSIRRSLEQSWADFSFKHQWSGWVPRKVDIFVWKAALNDIPVKTELLKCGISLPFSSCSWCSATNETTNHTLFVCTIAHKTWDLVALWTRHHISSPASIDQAYSQASILGPANNRSKMLMAIVAATVWELWKSRNMKEFEGRNTHPERIMEDIKSETFLWLTARAKVLDLEWNDWKRDPLYWL</sequence>
<accession>A0AAP0GM35</accession>
<dbReference type="InterPro" id="IPR026960">
    <property type="entry name" value="RVT-Znf"/>
</dbReference>
<dbReference type="EMBL" id="JBCNJP010000027">
    <property type="protein sequence ID" value="KAK9053412.1"/>
    <property type="molecule type" value="Genomic_DNA"/>
</dbReference>
<keyword evidence="3" id="KW-1185">Reference proteome</keyword>
<evidence type="ECO:0000313" key="3">
    <source>
        <dbReference type="Proteomes" id="UP001408789"/>
    </source>
</evidence>